<dbReference type="GO" id="GO:0004672">
    <property type="term" value="F:protein kinase activity"/>
    <property type="evidence" value="ECO:0007669"/>
    <property type="project" value="InterPro"/>
</dbReference>
<reference evidence="7 8" key="1">
    <citation type="journal article" date="2018" name="Gigascience">
        <title>Genomes of trombidid mites reveal novel predicted allergens and laterally-transferred genes associated with secondary metabolism.</title>
        <authorList>
            <person name="Dong X."/>
            <person name="Chaisiri K."/>
            <person name="Xia D."/>
            <person name="Armstrong S.D."/>
            <person name="Fang Y."/>
            <person name="Donnelly M.J."/>
            <person name="Kadowaki T."/>
            <person name="McGarry J.W."/>
            <person name="Darby A.C."/>
            <person name="Makepeace B.L."/>
        </authorList>
    </citation>
    <scope>NUCLEOTIDE SEQUENCE [LARGE SCALE GENOMIC DNA]</scope>
    <source>
        <strain evidence="7">UoL-UT</strain>
    </source>
</reference>
<dbReference type="GO" id="GO:0005524">
    <property type="term" value="F:ATP binding"/>
    <property type="evidence" value="ECO:0007669"/>
    <property type="project" value="UniProtKB-KW"/>
</dbReference>
<organism evidence="7 8">
    <name type="scientific">Leptotrombidium deliense</name>
    <dbReference type="NCBI Taxonomy" id="299467"/>
    <lineage>
        <taxon>Eukaryota</taxon>
        <taxon>Metazoa</taxon>
        <taxon>Ecdysozoa</taxon>
        <taxon>Arthropoda</taxon>
        <taxon>Chelicerata</taxon>
        <taxon>Arachnida</taxon>
        <taxon>Acari</taxon>
        <taxon>Acariformes</taxon>
        <taxon>Trombidiformes</taxon>
        <taxon>Prostigmata</taxon>
        <taxon>Anystina</taxon>
        <taxon>Parasitengona</taxon>
        <taxon>Trombiculoidea</taxon>
        <taxon>Trombiculidae</taxon>
        <taxon>Leptotrombidium</taxon>
    </lineage>
</organism>
<dbReference type="Proteomes" id="UP000288716">
    <property type="component" value="Unassembled WGS sequence"/>
</dbReference>
<dbReference type="CDD" id="cd00180">
    <property type="entry name" value="PKc"/>
    <property type="match status" value="1"/>
</dbReference>
<evidence type="ECO:0000256" key="2">
    <source>
        <dbReference type="ARBA" id="ARBA00022741"/>
    </source>
</evidence>
<dbReference type="PROSITE" id="PS00108">
    <property type="entry name" value="PROTEIN_KINASE_ST"/>
    <property type="match status" value="1"/>
</dbReference>
<keyword evidence="3 7" id="KW-0418">Kinase</keyword>
<sequence length="295" mass="34625">MFAGDPFDNKFCNYEKGKNEDKRRGSYGVVYKAELNGEIFAIKKLRVGKVEMKYLKREIDALIKLENCENIVKYHQIWFTNKEGINLQFSTDCYKLNEDKKRIDVQTENGEIVTFTPVLLYIVMEYCERNLENIIHCITDKERKNYFRQILNGLKSLGVCGIVHRDLKPNNIFIDSNNVVKIGDFGWALHKEALTPSDLTEGRGCKEFRAPEIYDCDEIASMDITGIVDVYSFGLIYFLMCLKRKVEKKELCILTEILRTYRFYYKENYNLSIEDRVLLSRMLAKDPKMRITINE</sequence>
<dbReference type="InterPro" id="IPR050339">
    <property type="entry name" value="CC_SR_Kinase"/>
</dbReference>
<keyword evidence="1" id="KW-0808">Transferase</keyword>
<dbReference type="SUPFAM" id="SSF56112">
    <property type="entry name" value="Protein kinase-like (PK-like)"/>
    <property type="match status" value="1"/>
</dbReference>
<dbReference type="OrthoDB" id="6430822at2759"/>
<dbReference type="VEuPathDB" id="VectorBase:LDEU012031"/>
<dbReference type="GO" id="GO:0005737">
    <property type="term" value="C:cytoplasm"/>
    <property type="evidence" value="ECO:0007669"/>
    <property type="project" value="TreeGrafter"/>
</dbReference>
<comment type="caution">
    <text evidence="7">The sequence shown here is derived from an EMBL/GenBank/DDBJ whole genome shotgun (WGS) entry which is preliminary data.</text>
</comment>
<dbReference type="InterPro" id="IPR011009">
    <property type="entry name" value="Kinase-like_dom_sf"/>
</dbReference>
<feature type="domain" description="Protein kinase" evidence="6">
    <location>
        <begin position="16"/>
        <end position="295"/>
    </location>
</feature>
<evidence type="ECO:0000256" key="5">
    <source>
        <dbReference type="ARBA" id="ARBA00037982"/>
    </source>
</evidence>
<keyword evidence="2" id="KW-0547">Nucleotide-binding</keyword>
<dbReference type="Gene3D" id="1.10.510.10">
    <property type="entry name" value="Transferase(Phosphotransferase) domain 1"/>
    <property type="match status" value="1"/>
</dbReference>
<gene>
    <name evidence="7" type="ORF">B4U80_08152</name>
</gene>
<dbReference type="AlphaFoldDB" id="A0A443RY77"/>
<dbReference type="Pfam" id="PF00069">
    <property type="entry name" value="Pkinase"/>
    <property type="match status" value="1"/>
</dbReference>
<proteinExistence type="inferred from homology"/>
<evidence type="ECO:0000256" key="3">
    <source>
        <dbReference type="ARBA" id="ARBA00022777"/>
    </source>
</evidence>
<accession>A0A443RY77</accession>
<evidence type="ECO:0000313" key="7">
    <source>
        <dbReference type="EMBL" id="RWS20009.1"/>
    </source>
</evidence>
<evidence type="ECO:0000256" key="4">
    <source>
        <dbReference type="ARBA" id="ARBA00022840"/>
    </source>
</evidence>
<dbReference type="EMBL" id="NCKV01020814">
    <property type="protein sequence ID" value="RWS20009.1"/>
    <property type="molecule type" value="Genomic_DNA"/>
</dbReference>
<keyword evidence="4" id="KW-0067">ATP-binding</keyword>
<evidence type="ECO:0000313" key="8">
    <source>
        <dbReference type="Proteomes" id="UP000288716"/>
    </source>
</evidence>
<dbReference type="PANTHER" id="PTHR11042">
    <property type="entry name" value="EUKARYOTIC TRANSLATION INITIATION FACTOR 2-ALPHA KINASE EIF2-ALPHA KINASE -RELATED"/>
    <property type="match status" value="1"/>
</dbReference>
<evidence type="ECO:0000259" key="6">
    <source>
        <dbReference type="PROSITE" id="PS50011"/>
    </source>
</evidence>
<dbReference type="STRING" id="299467.A0A443RY77"/>
<dbReference type="SMART" id="SM00220">
    <property type="entry name" value="S_TKc"/>
    <property type="match status" value="1"/>
</dbReference>
<keyword evidence="8" id="KW-1185">Reference proteome</keyword>
<dbReference type="Gene3D" id="3.30.200.20">
    <property type="entry name" value="Phosphorylase Kinase, domain 1"/>
    <property type="match status" value="1"/>
</dbReference>
<dbReference type="GO" id="GO:0005634">
    <property type="term" value="C:nucleus"/>
    <property type="evidence" value="ECO:0007669"/>
    <property type="project" value="TreeGrafter"/>
</dbReference>
<name>A0A443RY77_9ACAR</name>
<dbReference type="InterPro" id="IPR008271">
    <property type="entry name" value="Ser/Thr_kinase_AS"/>
</dbReference>
<dbReference type="PROSITE" id="PS50011">
    <property type="entry name" value="PROTEIN_KINASE_DOM"/>
    <property type="match status" value="1"/>
</dbReference>
<feature type="non-terminal residue" evidence="7">
    <location>
        <position position="295"/>
    </location>
</feature>
<dbReference type="InterPro" id="IPR000719">
    <property type="entry name" value="Prot_kinase_dom"/>
</dbReference>
<comment type="similarity">
    <text evidence="5">Belongs to the protein kinase superfamily. Ser/Thr protein kinase family. GCN2 subfamily.</text>
</comment>
<evidence type="ECO:0000256" key="1">
    <source>
        <dbReference type="ARBA" id="ARBA00022679"/>
    </source>
</evidence>
<protein>
    <submittedName>
        <fullName evidence="7">Interferon-induced: double-stranded RNA-activated protein kinase-like protein</fullName>
    </submittedName>
</protein>